<dbReference type="GO" id="GO:0035721">
    <property type="term" value="P:intraciliary retrograde transport"/>
    <property type="evidence" value="ECO:0007669"/>
    <property type="project" value="TreeGrafter"/>
</dbReference>
<dbReference type="GO" id="GO:0030991">
    <property type="term" value="C:intraciliary transport particle A"/>
    <property type="evidence" value="ECO:0007669"/>
    <property type="project" value="TreeGrafter"/>
</dbReference>
<evidence type="ECO:0008006" key="6">
    <source>
        <dbReference type="Google" id="ProtNLM"/>
    </source>
</evidence>
<dbReference type="InterPro" id="IPR056835">
    <property type="entry name" value="ARM_TT21_5th"/>
</dbReference>
<dbReference type="eggNOG" id="ENOG502QQAB">
    <property type="taxonomic scope" value="Eukaryota"/>
</dbReference>
<dbReference type="GO" id="GO:0061512">
    <property type="term" value="P:protein localization to cilium"/>
    <property type="evidence" value="ECO:0007669"/>
    <property type="project" value="TreeGrafter"/>
</dbReference>
<dbReference type="Pfam" id="PF25063">
    <property type="entry name" value="ARM_TT21_C"/>
    <property type="match status" value="1"/>
</dbReference>
<dbReference type="InterPro" id="IPR019734">
    <property type="entry name" value="TPR_rpt"/>
</dbReference>
<dbReference type="GO" id="GO:0005929">
    <property type="term" value="C:cilium"/>
    <property type="evidence" value="ECO:0007669"/>
    <property type="project" value="GOC"/>
</dbReference>
<name>E3NH06_CAERE</name>
<evidence type="ECO:0000313" key="5">
    <source>
        <dbReference type="Proteomes" id="UP000008281"/>
    </source>
</evidence>
<keyword evidence="5" id="KW-1185">Reference proteome</keyword>
<dbReference type="InParanoid" id="E3NH06"/>
<dbReference type="SUPFAM" id="SSF48452">
    <property type="entry name" value="TPR-like"/>
    <property type="match status" value="2"/>
</dbReference>
<feature type="domain" description="Tetratricopeptide repeat protein 21A/21B fifth ARM repeats" evidence="3">
    <location>
        <begin position="99"/>
        <end position="215"/>
    </location>
</feature>
<dbReference type="OMA" id="WRIFPNE"/>
<dbReference type="Pfam" id="PF25064">
    <property type="entry name" value="ARM_TT21_5th"/>
    <property type="match status" value="1"/>
</dbReference>
<dbReference type="InterPro" id="IPR056834">
    <property type="entry name" value="ARM_TT21_C"/>
</dbReference>
<dbReference type="Gene3D" id="1.25.40.10">
    <property type="entry name" value="Tetratricopeptide repeat domain"/>
    <property type="match status" value="3"/>
</dbReference>
<proteinExistence type="inferred from homology"/>
<evidence type="ECO:0000256" key="1">
    <source>
        <dbReference type="ARBA" id="ARBA00010935"/>
    </source>
</evidence>
<dbReference type="PANTHER" id="PTHR14699">
    <property type="entry name" value="STI2 PROTEIN-RELATED"/>
    <property type="match status" value="1"/>
</dbReference>
<dbReference type="HOGENOM" id="CLU_047754_1_0_1"/>
<feature type="domain" description="Tetratricopeptide repeat protein 21A/21B C-terminal ARM" evidence="2">
    <location>
        <begin position="260"/>
        <end position="454"/>
    </location>
</feature>
<sequence>MMTEMHVKAKSLNNRIQDKANTAALKKEGARICNLQAELLYRRREFSQAIDVCKQALQYHETDLKANLLLSKIYKEENKWTLVLQPCQTVIQVDPHNDEANSILADFYYIKSEADNASTGYTALLNKNSQHWHALSRVVELFCRNGEQLSAEKYLDKAKEVNPRCVTESGYNVCRGRFEWYTGDQNQALRYYSRTKDSCPIWREKALYYMIDICLNPDHEIIIDANSVENPETTVIEEASEQQKLALHYLDLLGKLPITDRYLLAQNFIRMHTTDKSSIQAALEEFNKMAFNADRTQIVNVGAVFGVARGHMLLKQLQKAKTVLKMVIGRIWNFDDSDYLEKCWLLLAEIYVNQNKTDQAVPYLDLVLKYNCNCLKAFEAYGFMREREQKYVEAYKMYEKAFGATKERNPMFGYKLAFTYLKARRLFPCIETCQKVLDLNPQYPKIKKEIMDKAIALIRT</sequence>
<gene>
    <name evidence="4" type="ORF">CRE_08581</name>
</gene>
<dbReference type="PANTHER" id="PTHR14699:SF0">
    <property type="entry name" value="TETRATRICOPEPTIDE REPEAT PROTEIN 21 HOMOLOG"/>
    <property type="match status" value="1"/>
</dbReference>
<evidence type="ECO:0000259" key="2">
    <source>
        <dbReference type="Pfam" id="PF25063"/>
    </source>
</evidence>
<dbReference type="EMBL" id="DS268663">
    <property type="protein sequence ID" value="EFO97543.1"/>
    <property type="molecule type" value="Genomic_DNA"/>
</dbReference>
<organism evidence="5">
    <name type="scientific">Caenorhabditis remanei</name>
    <name type="common">Caenorhabditis vulgaris</name>
    <dbReference type="NCBI Taxonomy" id="31234"/>
    <lineage>
        <taxon>Eukaryota</taxon>
        <taxon>Metazoa</taxon>
        <taxon>Ecdysozoa</taxon>
        <taxon>Nematoda</taxon>
        <taxon>Chromadorea</taxon>
        <taxon>Rhabditida</taxon>
        <taxon>Rhabditina</taxon>
        <taxon>Rhabditomorpha</taxon>
        <taxon>Rhabditoidea</taxon>
        <taxon>Rhabditidae</taxon>
        <taxon>Peloderinae</taxon>
        <taxon>Caenorhabditis</taxon>
    </lineage>
</organism>
<dbReference type="STRING" id="31234.E3NH06"/>
<dbReference type="SMART" id="SM00028">
    <property type="entry name" value="TPR"/>
    <property type="match status" value="5"/>
</dbReference>
<dbReference type="InterPro" id="IPR011990">
    <property type="entry name" value="TPR-like_helical_dom_sf"/>
</dbReference>
<dbReference type="OrthoDB" id="10259630at2759"/>
<reference evidence="4" key="1">
    <citation type="submission" date="2007-07" db="EMBL/GenBank/DDBJ databases">
        <title>PCAP assembly of the Caenorhabditis remanei genome.</title>
        <authorList>
            <consortium name="The Caenorhabditis remanei Sequencing Consortium"/>
            <person name="Wilson R.K."/>
        </authorList>
    </citation>
    <scope>NUCLEOTIDE SEQUENCE [LARGE SCALE GENOMIC DNA]</scope>
    <source>
        <strain evidence="4">PB4641</strain>
    </source>
</reference>
<evidence type="ECO:0000313" key="4">
    <source>
        <dbReference type="EMBL" id="EFO97543.1"/>
    </source>
</evidence>
<dbReference type="AlphaFoldDB" id="E3NH06"/>
<dbReference type="Proteomes" id="UP000008281">
    <property type="component" value="Unassembled WGS sequence"/>
</dbReference>
<accession>E3NH06</accession>
<evidence type="ECO:0000259" key="3">
    <source>
        <dbReference type="Pfam" id="PF25064"/>
    </source>
</evidence>
<dbReference type="InterPro" id="IPR040364">
    <property type="entry name" value="TTC21A/TTC21B"/>
</dbReference>
<protein>
    <recommendedName>
        <fullName evidence="6">Tetratricopeptide repeat protein 21B</fullName>
    </recommendedName>
</protein>
<comment type="similarity">
    <text evidence="1">Belongs to the TTC21 family.</text>
</comment>
<dbReference type="FunFam" id="1.25.40.10:FF:003694">
    <property type="entry name" value="Tetratricopeptide repeat protein 21 homolog"/>
    <property type="match status" value="1"/>
</dbReference>